<dbReference type="RefSeq" id="WP_073460185.1">
    <property type="nucleotide sequence ID" value="NZ_FRAP01000027.1"/>
</dbReference>
<dbReference type="Pfam" id="PF17270">
    <property type="entry name" value="DUF5336"/>
    <property type="match status" value="1"/>
</dbReference>
<evidence type="ECO:0000256" key="2">
    <source>
        <dbReference type="SAM" id="Phobius"/>
    </source>
</evidence>
<organism evidence="3 4">
    <name type="scientific">Pseudonocardia thermophila</name>
    <dbReference type="NCBI Taxonomy" id="1848"/>
    <lineage>
        <taxon>Bacteria</taxon>
        <taxon>Bacillati</taxon>
        <taxon>Actinomycetota</taxon>
        <taxon>Actinomycetes</taxon>
        <taxon>Pseudonocardiales</taxon>
        <taxon>Pseudonocardiaceae</taxon>
        <taxon>Pseudonocardia</taxon>
    </lineage>
</organism>
<keyword evidence="2" id="KW-0472">Membrane</keyword>
<keyword evidence="4" id="KW-1185">Reference proteome</keyword>
<sequence length="295" mass="29782">MTQQTPSGSPDPANTPGEANADRGSALARLLGLAAAGVALIIYLVDFFATTPLSVTLPGLMLLGGGLLAGTLALPRVSGVLVPAAVAVITGTLQMLQIVVAGSSGATSIIVLVLALLEAALVVGALLLATGAVNAPAPRPARPAAGYGPQPPFGQPGYGQQPGFGQQFPGYGQQPGFGQQQPYGGYGQAAYGQQAGYGAPQQAPNPWAQQPAQQQPAPQQPEQTQQSSGAWYSDVTEVRPVASAGSSDSTSTPPVGQPAAAQEGAPVQEQPPVDADQQDQTTRFIKPSERSSSGE</sequence>
<dbReference type="STRING" id="1848.SAMN05443637_12718"/>
<feature type="transmembrane region" description="Helical" evidence="2">
    <location>
        <begin position="106"/>
        <end position="129"/>
    </location>
</feature>
<evidence type="ECO:0000256" key="1">
    <source>
        <dbReference type="SAM" id="MobiDB-lite"/>
    </source>
</evidence>
<protein>
    <submittedName>
        <fullName evidence="3">Uncharacterized protein</fullName>
    </submittedName>
</protein>
<reference evidence="3 4" key="1">
    <citation type="submission" date="2016-11" db="EMBL/GenBank/DDBJ databases">
        <authorList>
            <person name="Jaros S."/>
            <person name="Januszkiewicz K."/>
            <person name="Wedrychowicz H."/>
        </authorList>
    </citation>
    <scope>NUCLEOTIDE SEQUENCE [LARGE SCALE GENOMIC DNA]</scope>
    <source>
        <strain evidence="3 4">DSM 43832</strain>
    </source>
</reference>
<dbReference type="EMBL" id="FRAP01000027">
    <property type="protein sequence ID" value="SHL40146.1"/>
    <property type="molecule type" value="Genomic_DNA"/>
</dbReference>
<evidence type="ECO:0000313" key="3">
    <source>
        <dbReference type="EMBL" id="SHL40146.1"/>
    </source>
</evidence>
<name>A0A1M7ABW5_PSETH</name>
<accession>A0A1M7ABW5</accession>
<feature type="transmembrane region" description="Helical" evidence="2">
    <location>
        <begin position="30"/>
        <end position="49"/>
    </location>
</feature>
<dbReference type="InterPro" id="IPR035166">
    <property type="entry name" value="DUF5336"/>
</dbReference>
<keyword evidence="2" id="KW-1133">Transmembrane helix</keyword>
<feature type="compositionally biased region" description="Polar residues" evidence="1">
    <location>
        <begin position="244"/>
        <end position="254"/>
    </location>
</feature>
<proteinExistence type="predicted"/>
<evidence type="ECO:0000313" key="4">
    <source>
        <dbReference type="Proteomes" id="UP000184363"/>
    </source>
</evidence>
<dbReference type="Proteomes" id="UP000184363">
    <property type="component" value="Unassembled WGS sequence"/>
</dbReference>
<feature type="transmembrane region" description="Helical" evidence="2">
    <location>
        <begin position="55"/>
        <end position="74"/>
    </location>
</feature>
<gene>
    <name evidence="3" type="ORF">SAMN05443637_12718</name>
</gene>
<keyword evidence="2" id="KW-0812">Transmembrane</keyword>
<dbReference type="AlphaFoldDB" id="A0A1M7ABW5"/>
<feature type="compositionally biased region" description="Low complexity" evidence="1">
    <location>
        <begin position="163"/>
        <end position="226"/>
    </location>
</feature>
<feature type="transmembrane region" description="Helical" evidence="2">
    <location>
        <begin position="81"/>
        <end position="100"/>
    </location>
</feature>
<feature type="region of interest" description="Disordered" evidence="1">
    <location>
        <begin position="142"/>
        <end position="295"/>
    </location>
</feature>